<keyword evidence="3" id="KW-1185">Reference proteome</keyword>
<reference evidence="2 3" key="1">
    <citation type="submission" date="2020-10" db="EMBL/GenBank/DDBJ databases">
        <authorList>
            <person name="Castelo-Branco R."/>
            <person name="Eusebio N."/>
            <person name="Adriana R."/>
            <person name="Vieira A."/>
            <person name="Brugerolle De Fraissinette N."/>
            <person name="Rezende De Castro R."/>
            <person name="Schneider M.P."/>
            <person name="Vasconcelos V."/>
            <person name="Leao P.N."/>
        </authorList>
    </citation>
    <scope>NUCLEOTIDE SEQUENCE [LARGE SCALE GENOMIC DNA]</scope>
    <source>
        <strain evidence="2 3">LEGE 00031</strain>
    </source>
</reference>
<comment type="caution">
    <text evidence="2">The sequence shown here is derived from an EMBL/GenBank/DDBJ whole genome shotgun (WGS) entry which is preliminary data.</text>
</comment>
<dbReference type="Proteomes" id="UP000658720">
    <property type="component" value="Unassembled WGS sequence"/>
</dbReference>
<proteinExistence type="predicted"/>
<dbReference type="Gene3D" id="3.40.50.300">
    <property type="entry name" value="P-loop containing nucleotide triphosphate hydrolases"/>
    <property type="match status" value="1"/>
</dbReference>
<dbReference type="Pfam" id="PF01656">
    <property type="entry name" value="CbiA"/>
    <property type="match status" value="1"/>
</dbReference>
<dbReference type="PANTHER" id="PTHR13696">
    <property type="entry name" value="P-LOOP CONTAINING NUCLEOSIDE TRIPHOSPHATE HYDROLASE"/>
    <property type="match status" value="1"/>
</dbReference>
<dbReference type="InterPro" id="IPR002586">
    <property type="entry name" value="CobQ/CobB/MinD/ParA_Nub-bd_dom"/>
</dbReference>
<feature type="domain" description="CobQ/CobB/MinD/ParA nucleotide binding" evidence="1">
    <location>
        <begin position="3"/>
        <end position="147"/>
    </location>
</feature>
<protein>
    <recommendedName>
        <fullName evidence="1">CobQ/CobB/MinD/ParA nucleotide binding domain-containing protein</fullName>
    </recommendedName>
</protein>
<dbReference type="RefSeq" id="WP_194020983.1">
    <property type="nucleotide sequence ID" value="NZ_JADEVV010000071.1"/>
</dbReference>
<evidence type="ECO:0000313" key="3">
    <source>
        <dbReference type="Proteomes" id="UP000658720"/>
    </source>
</evidence>
<gene>
    <name evidence="2" type="ORF">IQ217_17360</name>
</gene>
<name>A0ABR9VW33_9SYNC</name>
<dbReference type="EMBL" id="JADEVV010000071">
    <property type="protein sequence ID" value="MBE9255569.1"/>
    <property type="molecule type" value="Genomic_DNA"/>
</dbReference>
<dbReference type="InterPro" id="IPR050678">
    <property type="entry name" value="DNA_Partitioning_ATPase"/>
</dbReference>
<dbReference type="PIRSF" id="PIRSF009320">
    <property type="entry name" value="Nuc_binding_HP_1000"/>
    <property type="match status" value="1"/>
</dbReference>
<evidence type="ECO:0000259" key="1">
    <source>
        <dbReference type="Pfam" id="PF01656"/>
    </source>
</evidence>
<dbReference type="InterPro" id="IPR027417">
    <property type="entry name" value="P-loop_NTPase"/>
</dbReference>
<dbReference type="PANTHER" id="PTHR13696:SF96">
    <property type="entry name" value="COBQ_COBB_MIND_PARA NUCLEOTIDE BINDING DOMAIN-CONTAINING PROTEIN"/>
    <property type="match status" value="1"/>
</dbReference>
<sequence>MKIVVFNGKGGVGKSTIAANLAVISASPLLDADPQATCCYWADRRGSDNPEVLDVSLGRVAIRLKALKKAIVDLPGASVSGVHDALSVADVVLVPVVYDQATLDALPATLELVRNAHRPTAMLLNRLHSRAHTDGIITSLAPLNVPICLTPVRERASHRDWWSQGQVAADFPNTDAGGDILQIWQWLQVQCDVKKTIGS</sequence>
<accession>A0ABR9VW33</accession>
<organism evidence="2 3">
    <name type="scientific">Synechocystis salina LEGE 00031</name>
    <dbReference type="NCBI Taxonomy" id="1828736"/>
    <lineage>
        <taxon>Bacteria</taxon>
        <taxon>Bacillati</taxon>
        <taxon>Cyanobacteriota</taxon>
        <taxon>Cyanophyceae</taxon>
        <taxon>Synechococcales</taxon>
        <taxon>Merismopediaceae</taxon>
        <taxon>Synechocystis</taxon>
    </lineage>
</organism>
<dbReference type="SUPFAM" id="SSF52540">
    <property type="entry name" value="P-loop containing nucleoside triphosphate hydrolases"/>
    <property type="match status" value="1"/>
</dbReference>
<evidence type="ECO:0000313" key="2">
    <source>
        <dbReference type="EMBL" id="MBE9255569.1"/>
    </source>
</evidence>